<dbReference type="Proteomes" id="UP000647587">
    <property type="component" value="Unassembled WGS sequence"/>
</dbReference>
<dbReference type="Gene3D" id="3.20.20.150">
    <property type="entry name" value="Divalent-metal-dependent TIM barrel enzymes"/>
    <property type="match status" value="1"/>
</dbReference>
<sequence length="257" mass="28269">MSHERIALQLYTLRDEVAADMVGVLQHVAGIGYRGVEFAGFGGVPAREVRLVLDSEGLSAVACHVSAAAMREDFEQAAAGVLEVGAPYIVCPWIEPGLVHDAAGWSAFTRELEQWARACAERGLKFAYHNHVFEFEAQHGGQYAFDTLFQDAPGVLVELDAAWAHAGGVSPVGYLRRYAQRTPLLHVKDVALRDGKWVTEELGEGEVDLTGMLAAARETGVEWFIAEQDHCQRDPLESVTANYAWLHRSMRQPEPTP</sequence>
<comment type="caution">
    <text evidence="2">The sequence shown here is derived from an EMBL/GenBank/DDBJ whole genome shotgun (WGS) entry which is preliminary data.</text>
</comment>
<keyword evidence="2" id="KW-0413">Isomerase</keyword>
<evidence type="ECO:0000313" key="3">
    <source>
        <dbReference type="Proteomes" id="UP000647587"/>
    </source>
</evidence>
<dbReference type="RefSeq" id="WP_189007661.1">
    <property type="nucleotide sequence ID" value="NZ_BMPP01000007.1"/>
</dbReference>
<protein>
    <submittedName>
        <fullName evidence="2">Sugar phosphate isomerase</fullName>
    </submittedName>
</protein>
<dbReference type="Pfam" id="PF01261">
    <property type="entry name" value="AP_endonuc_2"/>
    <property type="match status" value="1"/>
</dbReference>
<dbReference type="PANTHER" id="PTHR12110">
    <property type="entry name" value="HYDROXYPYRUVATE ISOMERASE"/>
    <property type="match status" value="1"/>
</dbReference>
<dbReference type="EMBL" id="BMPP01000007">
    <property type="protein sequence ID" value="GGK26337.1"/>
    <property type="molecule type" value="Genomic_DNA"/>
</dbReference>
<dbReference type="PANTHER" id="PTHR12110:SF41">
    <property type="entry name" value="INOSOSE DEHYDRATASE"/>
    <property type="match status" value="1"/>
</dbReference>
<dbReference type="InterPro" id="IPR050312">
    <property type="entry name" value="IolE/XylAMocC-like"/>
</dbReference>
<evidence type="ECO:0000259" key="1">
    <source>
        <dbReference type="Pfam" id="PF01261"/>
    </source>
</evidence>
<feature type="domain" description="Xylose isomerase-like TIM barrel" evidence="1">
    <location>
        <begin position="26"/>
        <end position="245"/>
    </location>
</feature>
<proteinExistence type="predicted"/>
<name>A0ABQ2EV66_9DEIO</name>
<gene>
    <name evidence="2" type="ORF">GCM10008955_20180</name>
</gene>
<dbReference type="InterPro" id="IPR013022">
    <property type="entry name" value="Xyl_isomerase-like_TIM-brl"/>
</dbReference>
<dbReference type="SUPFAM" id="SSF51658">
    <property type="entry name" value="Xylose isomerase-like"/>
    <property type="match status" value="1"/>
</dbReference>
<dbReference type="GO" id="GO:0016853">
    <property type="term" value="F:isomerase activity"/>
    <property type="evidence" value="ECO:0007669"/>
    <property type="project" value="UniProtKB-KW"/>
</dbReference>
<accession>A0ABQ2EV66</accession>
<dbReference type="InterPro" id="IPR036237">
    <property type="entry name" value="Xyl_isomerase-like_sf"/>
</dbReference>
<organism evidence="2 3">
    <name type="scientific">Deinococcus malanensis</name>
    <dbReference type="NCBI Taxonomy" id="1706855"/>
    <lineage>
        <taxon>Bacteria</taxon>
        <taxon>Thermotogati</taxon>
        <taxon>Deinococcota</taxon>
        <taxon>Deinococci</taxon>
        <taxon>Deinococcales</taxon>
        <taxon>Deinococcaceae</taxon>
        <taxon>Deinococcus</taxon>
    </lineage>
</organism>
<reference evidence="3" key="1">
    <citation type="journal article" date="2019" name="Int. J. Syst. Evol. Microbiol.">
        <title>The Global Catalogue of Microorganisms (GCM) 10K type strain sequencing project: providing services to taxonomists for standard genome sequencing and annotation.</title>
        <authorList>
            <consortium name="The Broad Institute Genomics Platform"/>
            <consortium name="The Broad Institute Genome Sequencing Center for Infectious Disease"/>
            <person name="Wu L."/>
            <person name="Ma J."/>
        </authorList>
    </citation>
    <scope>NUCLEOTIDE SEQUENCE [LARGE SCALE GENOMIC DNA]</scope>
    <source>
        <strain evidence="3">JCM 30331</strain>
    </source>
</reference>
<keyword evidence="3" id="KW-1185">Reference proteome</keyword>
<evidence type="ECO:0000313" key="2">
    <source>
        <dbReference type="EMBL" id="GGK26337.1"/>
    </source>
</evidence>